<accession>A0A5P2G4Z6</accession>
<protein>
    <submittedName>
        <fullName evidence="6">Redoxin domain-containing protein</fullName>
    </submittedName>
</protein>
<evidence type="ECO:0000256" key="4">
    <source>
        <dbReference type="ARBA" id="ARBA00023284"/>
    </source>
</evidence>
<dbReference type="KEGG" id="arac:E0W69_003920"/>
<comment type="subcellular location">
    <subcellularLocation>
        <location evidence="1">Cell envelope</location>
    </subcellularLocation>
</comment>
<keyword evidence="2" id="KW-0201">Cytochrome c-type biogenesis</keyword>
<dbReference type="OrthoDB" id="750178at2"/>
<dbReference type="InterPro" id="IPR013766">
    <property type="entry name" value="Thioredoxin_domain"/>
</dbReference>
<dbReference type="InterPro" id="IPR050553">
    <property type="entry name" value="Thioredoxin_ResA/DsbE_sf"/>
</dbReference>
<evidence type="ECO:0000259" key="5">
    <source>
        <dbReference type="PROSITE" id="PS51352"/>
    </source>
</evidence>
<dbReference type="Proteomes" id="UP000292424">
    <property type="component" value="Chromosome"/>
</dbReference>
<evidence type="ECO:0000256" key="3">
    <source>
        <dbReference type="ARBA" id="ARBA00023157"/>
    </source>
</evidence>
<gene>
    <name evidence="6" type="ORF">E0W69_003920</name>
</gene>
<keyword evidence="3" id="KW-1015">Disulfide bond</keyword>
<dbReference type="CDD" id="cd02966">
    <property type="entry name" value="TlpA_like_family"/>
    <property type="match status" value="1"/>
</dbReference>
<name>A0A5P2G4Z6_9BACT</name>
<dbReference type="PROSITE" id="PS00194">
    <property type="entry name" value="THIOREDOXIN_1"/>
    <property type="match status" value="1"/>
</dbReference>
<dbReference type="Gene3D" id="3.40.30.10">
    <property type="entry name" value="Glutaredoxin"/>
    <property type="match status" value="1"/>
</dbReference>
<dbReference type="GO" id="GO:0016491">
    <property type="term" value="F:oxidoreductase activity"/>
    <property type="evidence" value="ECO:0007669"/>
    <property type="project" value="InterPro"/>
</dbReference>
<organism evidence="6 7">
    <name type="scientific">Rhizosphaericola mali</name>
    <dbReference type="NCBI Taxonomy" id="2545455"/>
    <lineage>
        <taxon>Bacteria</taxon>
        <taxon>Pseudomonadati</taxon>
        <taxon>Bacteroidota</taxon>
        <taxon>Chitinophagia</taxon>
        <taxon>Chitinophagales</taxon>
        <taxon>Chitinophagaceae</taxon>
        <taxon>Rhizosphaericola</taxon>
    </lineage>
</organism>
<evidence type="ECO:0000313" key="6">
    <source>
        <dbReference type="EMBL" id="QES90904.1"/>
    </source>
</evidence>
<dbReference type="InterPro" id="IPR036249">
    <property type="entry name" value="Thioredoxin-like_sf"/>
</dbReference>
<evidence type="ECO:0000256" key="2">
    <source>
        <dbReference type="ARBA" id="ARBA00022748"/>
    </source>
</evidence>
<keyword evidence="7" id="KW-1185">Reference proteome</keyword>
<dbReference type="PANTHER" id="PTHR42852:SF6">
    <property type="entry name" value="THIOL:DISULFIDE INTERCHANGE PROTEIN DSBE"/>
    <property type="match status" value="1"/>
</dbReference>
<keyword evidence="4" id="KW-0676">Redox-active center</keyword>
<dbReference type="GO" id="GO:0017004">
    <property type="term" value="P:cytochrome complex assembly"/>
    <property type="evidence" value="ECO:0007669"/>
    <property type="project" value="UniProtKB-KW"/>
</dbReference>
<proteinExistence type="predicted"/>
<dbReference type="Pfam" id="PF00578">
    <property type="entry name" value="AhpC-TSA"/>
    <property type="match status" value="1"/>
</dbReference>
<dbReference type="PROSITE" id="PS51352">
    <property type="entry name" value="THIOREDOXIN_2"/>
    <property type="match status" value="1"/>
</dbReference>
<dbReference type="InterPro" id="IPR017937">
    <property type="entry name" value="Thioredoxin_CS"/>
</dbReference>
<reference evidence="6 7" key="1">
    <citation type="submission" date="2019-09" db="EMBL/GenBank/DDBJ databases">
        <title>Complete genome sequence of Arachidicoccus sp. B3-10 isolated from apple orchard soil.</title>
        <authorList>
            <person name="Kim H.S."/>
            <person name="Han K.-I."/>
            <person name="Suh M.K."/>
            <person name="Lee K.C."/>
            <person name="Eom M.K."/>
            <person name="Kim J.-S."/>
            <person name="Kang S.W."/>
            <person name="Sin Y."/>
            <person name="Lee J.-S."/>
        </authorList>
    </citation>
    <scope>NUCLEOTIDE SEQUENCE [LARGE SCALE GENOMIC DNA]</scope>
    <source>
        <strain evidence="6 7">B3-10</strain>
    </source>
</reference>
<feature type="domain" description="Thioredoxin" evidence="5">
    <location>
        <begin position="145"/>
        <end position="282"/>
    </location>
</feature>
<evidence type="ECO:0000256" key="1">
    <source>
        <dbReference type="ARBA" id="ARBA00004196"/>
    </source>
</evidence>
<sequence length="282" mass="32173">MKFYCTPGNNIIDLKNNSLVLQQTNHYQNDYNNYINILNNHVKIYIDPVLKKYEEVAKTKDSVQIKKIGMEYQQIISDSFEAAKVDYPFIINHPNSPVSLYVLTLVYNNNHLDKIEYLLNSLSPQIQKLPTAVNIKNLIQSARTNAIGKIATNFTLKDTSNNQVSLSDYKGKYVLVDFWASWCAPCRAENPNVVSAYNKFKSKNFTIISVSLDDNRKNWLNAVKNDHLDWAQLSELKGWDGKVSHDYAVTSIPTNYLIDPSGKIIAKNLRGAELDEALTKYL</sequence>
<dbReference type="AlphaFoldDB" id="A0A5P2G4Z6"/>
<dbReference type="InterPro" id="IPR000866">
    <property type="entry name" value="AhpC/TSA"/>
</dbReference>
<dbReference type="GO" id="GO:0016209">
    <property type="term" value="F:antioxidant activity"/>
    <property type="evidence" value="ECO:0007669"/>
    <property type="project" value="InterPro"/>
</dbReference>
<dbReference type="PANTHER" id="PTHR42852">
    <property type="entry name" value="THIOL:DISULFIDE INTERCHANGE PROTEIN DSBE"/>
    <property type="match status" value="1"/>
</dbReference>
<dbReference type="GO" id="GO:0030313">
    <property type="term" value="C:cell envelope"/>
    <property type="evidence" value="ECO:0007669"/>
    <property type="project" value="UniProtKB-SubCell"/>
</dbReference>
<evidence type="ECO:0000313" key="7">
    <source>
        <dbReference type="Proteomes" id="UP000292424"/>
    </source>
</evidence>
<dbReference type="SUPFAM" id="SSF52833">
    <property type="entry name" value="Thioredoxin-like"/>
    <property type="match status" value="1"/>
</dbReference>
<dbReference type="EMBL" id="CP044016">
    <property type="protein sequence ID" value="QES90904.1"/>
    <property type="molecule type" value="Genomic_DNA"/>
</dbReference>